<dbReference type="EC" id="2.7.7.65" evidence="1"/>
<dbReference type="NCBIfam" id="TIGR00254">
    <property type="entry name" value="GGDEF"/>
    <property type="match status" value="1"/>
</dbReference>
<organism evidence="4">
    <name type="scientific">uncultured Sulfurovum sp</name>
    <dbReference type="NCBI Taxonomy" id="269237"/>
    <lineage>
        <taxon>Bacteria</taxon>
        <taxon>Pseudomonadati</taxon>
        <taxon>Campylobacterota</taxon>
        <taxon>Epsilonproteobacteria</taxon>
        <taxon>Campylobacterales</taxon>
        <taxon>Sulfurovaceae</taxon>
        <taxon>Sulfurovum</taxon>
        <taxon>environmental samples</taxon>
    </lineage>
</organism>
<dbReference type="SMART" id="SM00267">
    <property type="entry name" value="GGDEF"/>
    <property type="match status" value="1"/>
</dbReference>
<evidence type="ECO:0000313" key="4">
    <source>
        <dbReference type="EMBL" id="CAA6810802.1"/>
    </source>
</evidence>
<evidence type="ECO:0000256" key="1">
    <source>
        <dbReference type="ARBA" id="ARBA00012528"/>
    </source>
</evidence>
<dbReference type="GO" id="GO:0052621">
    <property type="term" value="F:diguanylate cyclase activity"/>
    <property type="evidence" value="ECO:0007669"/>
    <property type="project" value="UniProtKB-EC"/>
</dbReference>
<dbReference type="CDD" id="cd01949">
    <property type="entry name" value="GGDEF"/>
    <property type="match status" value="1"/>
</dbReference>
<accession>A0A6S6SXE8</accession>
<name>A0A6S6SXE8_9BACT</name>
<comment type="catalytic activity">
    <reaction evidence="2">
        <text>2 GTP = 3',3'-c-di-GMP + 2 diphosphate</text>
        <dbReference type="Rhea" id="RHEA:24898"/>
        <dbReference type="ChEBI" id="CHEBI:33019"/>
        <dbReference type="ChEBI" id="CHEBI:37565"/>
        <dbReference type="ChEBI" id="CHEBI:58805"/>
        <dbReference type="EC" id="2.7.7.65"/>
    </reaction>
</comment>
<reference evidence="4" key="1">
    <citation type="submission" date="2020-01" db="EMBL/GenBank/DDBJ databases">
        <authorList>
            <person name="Meier V. D."/>
            <person name="Meier V D."/>
        </authorList>
    </citation>
    <scope>NUCLEOTIDE SEQUENCE</scope>
    <source>
        <strain evidence="4">HLG_WM_MAG_04</strain>
    </source>
</reference>
<protein>
    <recommendedName>
        <fullName evidence="1">diguanylate cyclase</fullName>
        <ecNumber evidence="1">2.7.7.65</ecNumber>
    </recommendedName>
</protein>
<proteinExistence type="predicted"/>
<dbReference type="Gene3D" id="3.30.70.270">
    <property type="match status" value="1"/>
</dbReference>
<dbReference type="Pfam" id="PF00990">
    <property type="entry name" value="GGDEF"/>
    <property type="match status" value="1"/>
</dbReference>
<dbReference type="InterPro" id="IPR029787">
    <property type="entry name" value="Nucleotide_cyclase"/>
</dbReference>
<gene>
    <name evidence="4" type="ORF">HELGO_WM18583</name>
</gene>
<dbReference type="InterPro" id="IPR043128">
    <property type="entry name" value="Rev_trsase/Diguanyl_cyclase"/>
</dbReference>
<dbReference type="PROSITE" id="PS50887">
    <property type="entry name" value="GGDEF"/>
    <property type="match status" value="1"/>
</dbReference>
<dbReference type="InterPro" id="IPR000160">
    <property type="entry name" value="GGDEF_dom"/>
</dbReference>
<dbReference type="AlphaFoldDB" id="A0A6S6SXE8"/>
<dbReference type="FunFam" id="3.30.70.270:FF:000001">
    <property type="entry name" value="Diguanylate cyclase domain protein"/>
    <property type="match status" value="1"/>
</dbReference>
<dbReference type="SUPFAM" id="SSF55073">
    <property type="entry name" value="Nucleotide cyclase"/>
    <property type="match status" value="1"/>
</dbReference>
<sequence length="336" mass="39251">MSEMTMYSTVIIILLFFLIFLYKIRSKQIIQNFLNAHDNIMILSDGKNINMINKQGLKVFGYDSLKSFKLAHADISDFFLENEMDNDESDQRQGKILYIDKYTYGKKWILSVAKEEKKQVKVKIFAKDSLMDRYYQIRISKLNIANSYSLSFTDITEIEAKRLSVLYDAEYDQLTNIFNRVKVNKMLKDLSYNAKKYNHEVTLILFDIDHFKRVNDDFGHNAGDSVLRELASLVKGVLREKDIFTQLDGEDKIFARWGGEEFIILLKDVSLEKTSRLASRLRKEIEKFHFNIVKNVTCSFGVTQLRAGDTQIQFLERVDKALYEAKEKGRNQVVTK</sequence>
<dbReference type="PANTHER" id="PTHR45138">
    <property type="entry name" value="REGULATORY COMPONENTS OF SENSORY TRANSDUCTION SYSTEM"/>
    <property type="match status" value="1"/>
</dbReference>
<evidence type="ECO:0000256" key="2">
    <source>
        <dbReference type="ARBA" id="ARBA00034247"/>
    </source>
</evidence>
<dbReference type="InterPro" id="IPR050469">
    <property type="entry name" value="Diguanylate_Cyclase"/>
</dbReference>
<evidence type="ECO:0000259" key="3">
    <source>
        <dbReference type="PROSITE" id="PS50887"/>
    </source>
</evidence>
<feature type="domain" description="GGDEF" evidence="3">
    <location>
        <begin position="199"/>
        <end position="336"/>
    </location>
</feature>
<dbReference type="PANTHER" id="PTHR45138:SF9">
    <property type="entry name" value="DIGUANYLATE CYCLASE DGCM-RELATED"/>
    <property type="match status" value="1"/>
</dbReference>
<dbReference type="EMBL" id="CACVAX010000032">
    <property type="protein sequence ID" value="CAA6810802.1"/>
    <property type="molecule type" value="Genomic_DNA"/>
</dbReference>